<accession>A0A5E4FV49</accession>
<dbReference type="GO" id="GO:0004523">
    <property type="term" value="F:RNA-DNA hybrid ribonuclease activity"/>
    <property type="evidence" value="ECO:0007669"/>
    <property type="project" value="InterPro"/>
</dbReference>
<dbReference type="InterPro" id="IPR044730">
    <property type="entry name" value="RNase_H-like_dom_plant"/>
</dbReference>
<name>A0A5E4FV49_PRUDU</name>
<dbReference type="Pfam" id="PF13456">
    <property type="entry name" value="RVT_3"/>
    <property type="match status" value="1"/>
</dbReference>
<feature type="domain" description="RNase H type-1" evidence="1">
    <location>
        <begin position="2"/>
        <end position="68"/>
    </location>
</feature>
<dbReference type="Proteomes" id="UP000327085">
    <property type="component" value="Chromosome 7"/>
</dbReference>
<dbReference type="EMBL" id="CABIKO010000213">
    <property type="protein sequence ID" value="VVA31358.1"/>
    <property type="molecule type" value="Genomic_DNA"/>
</dbReference>
<dbReference type="Gramene" id="VVA31358">
    <property type="protein sequence ID" value="VVA31358"/>
    <property type="gene ID" value="Prudul26B006814"/>
</dbReference>
<dbReference type="CDD" id="cd06222">
    <property type="entry name" value="RNase_H_like"/>
    <property type="match status" value="1"/>
</dbReference>
<evidence type="ECO:0000259" key="1">
    <source>
        <dbReference type="Pfam" id="PF13456"/>
    </source>
</evidence>
<dbReference type="PANTHER" id="PTHR47723">
    <property type="entry name" value="OS05G0353850 PROTEIN"/>
    <property type="match status" value="1"/>
</dbReference>
<dbReference type="InterPro" id="IPR036397">
    <property type="entry name" value="RNaseH_sf"/>
</dbReference>
<protein>
    <submittedName>
        <fullName evidence="2">PREDICTED: PRUPE_2G216600</fullName>
    </submittedName>
</protein>
<gene>
    <name evidence="2" type="ORF">ALMOND_2B006814</name>
</gene>
<dbReference type="Gene3D" id="3.30.420.10">
    <property type="entry name" value="Ribonuclease H-like superfamily/Ribonuclease H"/>
    <property type="match status" value="1"/>
</dbReference>
<dbReference type="InterPro" id="IPR053151">
    <property type="entry name" value="RNase_H-like"/>
</dbReference>
<dbReference type="GO" id="GO:0003676">
    <property type="term" value="F:nucleic acid binding"/>
    <property type="evidence" value="ECO:0007669"/>
    <property type="project" value="InterPro"/>
</dbReference>
<sequence>MDQGWQRVVLESDSKLMIDMLKGGGCSDSRVEGIVHDIRILMRQLRTVVLSFVPRITNNVAHVIAAFASKTQGPSRWEGSPPLWLSNSLAMDVTSSFTVD</sequence>
<dbReference type="AlphaFoldDB" id="A0A5E4FV49"/>
<proteinExistence type="predicted"/>
<reference evidence="3" key="1">
    <citation type="journal article" date="2020" name="Plant J.">
        <title>Transposons played a major role in the diversification between the closely related almond and peach genomes: results from the almond genome sequence.</title>
        <authorList>
            <person name="Alioto T."/>
            <person name="Alexiou K.G."/>
            <person name="Bardil A."/>
            <person name="Barteri F."/>
            <person name="Castanera R."/>
            <person name="Cruz F."/>
            <person name="Dhingra A."/>
            <person name="Duval H."/>
            <person name="Fernandez I Marti A."/>
            <person name="Frias L."/>
            <person name="Galan B."/>
            <person name="Garcia J.L."/>
            <person name="Howad W."/>
            <person name="Gomez-Garrido J."/>
            <person name="Gut M."/>
            <person name="Julca I."/>
            <person name="Morata J."/>
            <person name="Puigdomenech P."/>
            <person name="Ribeca P."/>
            <person name="Rubio Cabetas M.J."/>
            <person name="Vlasova A."/>
            <person name="Wirthensohn M."/>
            <person name="Garcia-Mas J."/>
            <person name="Gabaldon T."/>
            <person name="Casacuberta J.M."/>
            <person name="Arus P."/>
        </authorList>
    </citation>
    <scope>NUCLEOTIDE SEQUENCE [LARGE SCALE GENOMIC DNA]</scope>
    <source>
        <strain evidence="3">cv. Texas</strain>
    </source>
</reference>
<dbReference type="InterPro" id="IPR002156">
    <property type="entry name" value="RNaseH_domain"/>
</dbReference>
<organism evidence="2 3">
    <name type="scientific">Prunus dulcis</name>
    <name type="common">Almond</name>
    <name type="synonym">Amygdalus dulcis</name>
    <dbReference type="NCBI Taxonomy" id="3755"/>
    <lineage>
        <taxon>Eukaryota</taxon>
        <taxon>Viridiplantae</taxon>
        <taxon>Streptophyta</taxon>
        <taxon>Embryophyta</taxon>
        <taxon>Tracheophyta</taxon>
        <taxon>Spermatophyta</taxon>
        <taxon>Magnoliopsida</taxon>
        <taxon>eudicotyledons</taxon>
        <taxon>Gunneridae</taxon>
        <taxon>Pentapetalae</taxon>
        <taxon>rosids</taxon>
        <taxon>fabids</taxon>
        <taxon>Rosales</taxon>
        <taxon>Rosaceae</taxon>
        <taxon>Amygdaloideae</taxon>
        <taxon>Amygdaleae</taxon>
        <taxon>Prunus</taxon>
    </lineage>
</organism>
<evidence type="ECO:0000313" key="2">
    <source>
        <dbReference type="EMBL" id="VVA31358.1"/>
    </source>
</evidence>
<dbReference type="PANTHER" id="PTHR47723:SF24">
    <property type="entry name" value="RNASE H TYPE-1 DOMAIN-CONTAINING PROTEIN"/>
    <property type="match status" value="1"/>
</dbReference>
<dbReference type="InParanoid" id="A0A5E4FV49"/>
<evidence type="ECO:0000313" key="3">
    <source>
        <dbReference type="Proteomes" id="UP000327085"/>
    </source>
</evidence>